<protein>
    <submittedName>
        <fullName evidence="3">Uncharacterized protein</fullName>
    </submittedName>
</protein>
<sequence>MFPKYSFRLSSKPLVPLTVLAAAILAGGCSDNSSGSDNETDDNGTTTSLSGKAADGYLAGARVCLDLNNNAACDDGEPTATTSAGGSYSLEGVTQEQIDNSPLVVEIIVGETIDEDNPGVAIDKTYTLTAPAGSAFISPLTTMVQNEIKENGLSPDQAKANIQARLGTDLDPTDDYVAGSDDGDSGEEFQRLHKVAQVTRAVMQKNIELVETVVEESGVSKEDLTALIVEQVLAALDDIQQAIEDAGDGFDADGLAGSDDLQGTRLDPSKVEEQLEERRDRREATAANLAALLTDGDGLNFFEAFEEDDGLMFGYGNVQADGEGVISITQYGYDVEGDSWVAMSEEGDQRQDCFLGNGGWQCVSEDDETVSTDGNNVRILRGNLSFAEEIISGQQIDLTDKPLGAYLDYPYQAVIDPRARFTAGAQGYLLTFTRTNDVFELYRDNVESVNDCWGGEAIEGNTWAPTDTWCNNVFVHTGDGNHETDGDAATTLAQLISATAATNPQYRADLGGIDLYGDHSQHIVELVEGGVANIYRLERSSMGESEDLIPFGSTEWRIQTIETKEVLTIDLPPGIAARADYDMGAKPLLAVVDGYVRAGEMMPAGGRSDTQWVFNGAGREQIKSAFDYALLQPLAECEIEDNEDSTLSDFANYASGCSTVDFGDGDVAGKSFFLGDGAFNFTQDGNGRYQGEIDDGDFVSLAFTWTINNDGYLVLNTQHTKDGVTKYLRMTAAKIESNARQISLITFGQDSTDSSTLDESTGEVSGEVWDIR</sequence>
<accession>A0ABP9ZXF0</accession>
<feature type="chain" id="PRO_5047320240" evidence="2">
    <location>
        <begin position="22"/>
        <end position="772"/>
    </location>
</feature>
<evidence type="ECO:0000256" key="1">
    <source>
        <dbReference type="SAM" id="MobiDB-lite"/>
    </source>
</evidence>
<proteinExistence type="predicted"/>
<evidence type="ECO:0000256" key="2">
    <source>
        <dbReference type="SAM" id="SignalP"/>
    </source>
</evidence>
<dbReference type="EMBL" id="BAABWH010000002">
    <property type="protein sequence ID" value="GAA6144822.1"/>
    <property type="molecule type" value="Genomic_DNA"/>
</dbReference>
<feature type="region of interest" description="Disordered" evidence="1">
    <location>
        <begin position="250"/>
        <end position="280"/>
    </location>
</feature>
<keyword evidence="4" id="KW-1185">Reference proteome</keyword>
<reference evidence="3 4" key="1">
    <citation type="submission" date="2024-04" db="EMBL/GenBank/DDBJ databases">
        <title>Draft genome sequence of Thalassolituus maritimus NBRC 116585.</title>
        <authorList>
            <person name="Miyakawa T."/>
            <person name="Kusuya Y."/>
            <person name="Miura T."/>
        </authorList>
    </citation>
    <scope>NUCLEOTIDE SEQUENCE [LARGE SCALE GENOMIC DNA]</scope>
    <source>
        <strain evidence="3 4">5NW40-0001</strain>
    </source>
</reference>
<name>A0ABP9ZXF0_9GAMM</name>
<dbReference type="Proteomes" id="UP001481413">
    <property type="component" value="Unassembled WGS sequence"/>
</dbReference>
<dbReference type="PROSITE" id="PS51257">
    <property type="entry name" value="PROKAR_LIPOPROTEIN"/>
    <property type="match status" value="1"/>
</dbReference>
<organism evidence="3 4">
    <name type="scientific">Thalassolituus maritimus</name>
    <dbReference type="NCBI Taxonomy" id="484498"/>
    <lineage>
        <taxon>Bacteria</taxon>
        <taxon>Pseudomonadati</taxon>
        <taxon>Pseudomonadota</taxon>
        <taxon>Gammaproteobacteria</taxon>
        <taxon>Oceanospirillales</taxon>
        <taxon>Oceanospirillaceae</taxon>
        <taxon>Thalassolituus</taxon>
    </lineage>
</organism>
<gene>
    <name evidence="3" type="ORF">NBRC116585_09390</name>
</gene>
<evidence type="ECO:0000313" key="3">
    <source>
        <dbReference type="EMBL" id="GAA6144822.1"/>
    </source>
</evidence>
<comment type="caution">
    <text evidence="3">The sequence shown here is derived from an EMBL/GenBank/DDBJ whole genome shotgun (WGS) entry which is preliminary data.</text>
</comment>
<feature type="region of interest" description="Disordered" evidence="1">
    <location>
        <begin position="31"/>
        <end position="50"/>
    </location>
</feature>
<dbReference type="RefSeq" id="WP_353293764.1">
    <property type="nucleotide sequence ID" value="NZ_BAABWH010000002.1"/>
</dbReference>
<keyword evidence="2" id="KW-0732">Signal</keyword>
<evidence type="ECO:0000313" key="4">
    <source>
        <dbReference type="Proteomes" id="UP001481413"/>
    </source>
</evidence>
<feature type="compositionally biased region" description="Basic and acidic residues" evidence="1">
    <location>
        <begin position="267"/>
        <end position="280"/>
    </location>
</feature>
<feature type="signal peptide" evidence="2">
    <location>
        <begin position="1"/>
        <end position="21"/>
    </location>
</feature>